<keyword evidence="1" id="KW-0472">Membrane</keyword>
<dbReference type="EMBL" id="LT985188">
    <property type="protein sequence ID" value="SPD85469.1"/>
    <property type="molecule type" value="Genomic_DNA"/>
</dbReference>
<feature type="transmembrane region" description="Helical" evidence="1">
    <location>
        <begin position="6"/>
        <end position="29"/>
    </location>
</feature>
<keyword evidence="3" id="KW-1185">Reference proteome</keyword>
<name>A0A2N9JD71_9ACTN</name>
<evidence type="ECO:0000256" key="1">
    <source>
        <dbReference type="SAM" id="Phobius"/>
    </source>
</evidence>
<accession>A0A2N9JD71</accession>
<sequence>MGLTVVNFFSFFTVLSNLGAALVLASIAWTSVQRPGTLTRTAGLALACVTTAMLVCAGRWRSTLSPAGRPGTRTRS</sequence>
<protein>
    <submittedName>
        <fullName evidence="2">Uncharacterized protein</fullName>
    </submittedName>
</protein>
<evidence type="ECO:0000313" key="3">
    <source>
        <dbReference type="Proteomes" id="UP000238164"/>
    </source>
</evidence>
<keyword evidence="1" id="KW-1133">Transmembrane helix</keyword>
<gene>
    <name evidence="2" type="ORF">MPLG2_0433</name>
</gene>
<feature type="transmembrane region" description="Helical" evidence="1">
    <location>
        <begin position="41"/>
        <end position="60"/>
    </location>
</feature>
<keyword evidence="1" id="KW-0812">Transmembrane</keyword>
<dbReference type="KEGG" id="mgg:MPLG2_0433"/>
<proteinExistence type="predicted"/>
<dbReference type="RefSeq" id="WP_343834754.1">
    <property type="nucleotide sequence ID" value="NZ_BAAAGO010000043.1"/>
</dbReference>
<organism evidence="2 3">
    <name type="scientific">Micropruina glycogenica</name>
    <dbReference type="NCBI Taxonomy" id="75385"/>
    <lineage>
        <taxon>Bacteria</taxon>
        <taxon>Bacillati</taxon>
        <taxon>Actinomycetota</taxon>
        <taxon>Actinomycetes</taxon>
        <taxon>Propionibacteriales</taxon>
        <taxon>Nocardioidaceae</taxon>
        <taxon>Micropruina</taxon>
    </lineage>
</organism>
<dbReference type="Proteomes" id="UP000238164">
    <property type="component" value="Chromosome 1"/>
</dbReference>
<reference evidence="2 3" key="1">
    <citation type="submission" date="2018-02" db="EMBL/GenBank/DDBJ databases">
        <authorList>
            <person name="Cohen D.B."/>
            <person name="Kent A.D."/>
        </authorList>
    </citation>
    <scope>NUCLEOTIDE SEQUENCE [LARGE SCALE GENOMIC DNA]</scope>
    <source>
        <strain evidence="2">1</strain>
    </source>
</reference>
<evidence type="ECO:0000313" key="2">
    <source>
        <dbReference type="EMBL" id="SPD85469.1"/>
    </source>
</evidence>
<dbReference type="AlphaFoldDB" id="A0A2N9JD71"/>